<protein>
    <recommendedName>
        <fullName evidence="4">Trehalase</fullName>
        <ecNumber evidence="3">3.2.1.28</ecNumber>
    </recommendedName>
    <alternativeName>
        <fullName evidence="5">Alpha,alpha-trehalase</fullName>
    </alternativeName>
    <alternativeName>
        <fullName evidence="6">Alpha,alpha-trehalose glucohydrolase</fullName>
    </alternativeName>
</protein>
<accession>A0A0B2W325</accession>
<evidence type="ECO:0000256" key="5">
    <source>
        <dbReference type="ARBA" id="ARBA00030473"/>
    </source>
</evidence>
<dbReference type="EC" id="3.2.1.28" evidence="3"/>
<evidence type="ECO:0000256" key="2">
    <source>
        <dbReference type="ARBA" id="ARBA00005615"/>
    </source>
</evidence>
<dbReference type="STRING" id="6265.A0A0B2W325"/>
<dbReference type="Pfam" id="PF01204">
    <property type="entry name" value="Trehalase"/>
    <property type="match status" value="2"/>
</dbReference>
<dbReference type="EMBL" id="JPKZ01000315">
    <property type="protein sequence ID" value="KHN88007.1"/>
    <property type="molecule type" value="Genomic_DNA"/>
</dbReference>
<proteinExistence type="inferred from homology"/>
<evidence type="ECO:0000256" key="1">
    <source>
        <dbReference type="ARBA" id="ARBA00001576"/>
    </source>
</evidence>
<dbReference type="InterPro" id="IPR001661">
    <property type="entry name" value="Glyco_hydro_37"/>
</dbReference>
<dbReference type="Gene3D" id="1.50.10.10">
    <property type="match status" value="1"/>
</dbReference>
<comment type="catalytic activity">
    <reaction evidence="1">
        <text>alpha,alpha-trehalose + H2O = alpha-D-glucose + beta-D-glucose</text>
        <dbReference type="Rhea" id="RHEA:32675"/>
        <dbReference type="ChEBI" id="CHEBI:15377"/>
        <dbReference type="ChEBI" id="CHEBI:15903"/>
        <dbReference type="ChEBI" id="CHEBI:16551"/>
        <dbReference type="ChEBI" id="CHEBI:17925"/>
        <dbReference type="EC" id="3.2.1.28"/>
    </reaction>
</comment>
<comment type="similarity">
    <text evidence="2">Belongs to the glycosyl hydrolase 37 family.</text>
</comment>
<dbReference type="GO" id="GO:0005993">
    <property type="term" value="P:trehalose catabolic process"/>
    <property type="evidence" value="ECO:0007669"/>
    <property type="project" value="TreeGrafter"/>
</dbReference>
<dbReference type="InterPro" id="IPR012341">
    <property type="entry name" value="6hp_glycosidase-like_sf"/>
</dbReference>
<evidence type="ECO:0000256" key="6">
    <source>
        <dbReference type="ARBA" id="ARBA00031637"/>
    </source>
</evidence>
<organism evidence="7 8">
    <name type="scientific">Toxocara canis</name>
    <name type="common">Canine roundworm</name>
    <dbReference type="NCBI Taxonomy" id="6265"/>
    <lineage>
        <taxon>Eukaryota</taxon>
        <taxon>Metazoa</taxon>
        <taxon>Ecdysozoa</taxon>
        <taxon>Nematoda</taxon>
        <taxon>Chromadorea</taxon>
        <taxon>Rhabditida</taxon>
        <taxon>Spirurina</taxon>
        <taxon>Ascaridomorpha</taxon>
        <taxon>Ascaridoidea</taxon>
        <taxon>Toxocaridae</taxon>
        <taxon>Toxocara</taxon>
    </lineage>
</organism>
<dbReference type="PANTHER" id="PTHR23403:SF1">
    <property type="entry name" value="TREHALASE"/>
    <property type="match status" value="1"/>
</dbReference>
<gene>
    <name evidence="7" type="ORF">Tcan_06806</name>
</gene>
<dbReference type="SUPFAM" id="SSF48208">
    <property type="entry name" value="Six-hairpin glycosidases"/>
    <property type="match status" value="1"/>
</dbReference>
<dbReference type="Proteomes" id="UP000031036">
    <property type="component" value="Unassembled WGS sequence"/>
</dbReference>
<reference evidence="7 8" key="1">
    <citation type="submission" date="2014-11" db="EMBL/GenBank/DDBJ databases">
        <title>Genetic blueprint of the zoonotic pathogen Toxocara canis.</title>
        <authorList>
            <person name="Zhu X.-Q."/>
            <person name="Korhonen P.K."/>
            <person name="Cai H."/>
            <person name="Young N.D."/>
            <person name="Nejsum P."/>
            <person name="von Samson-Himmelstjerna G."/>
            <person name="Boag P.R."/>
            <person name="Tan P."/>
            <person name="Li Q."/>
            <person name="Min J."/>
            <person name="Yang Y."/>
            <person name="Wang X."/>
            <person name="Fang X."/>
            <person name="Hall R.S."/>
            <person name="Hofmann A."/>
            <person name="Sternberg P.W."/>
            <person name="Jex A.R."/>
            <person name="Gasser R.B."/>
        </authorList>
    </citation>
    <scope>NUCLEOTIDE SEQUENCE [LARGE SCALE GENOMIC DNA]</scope>
    <source>
        <strain evidence="7">PN_DK_2014</strain>
    </source>
</reference>
<name>A0A0B2W325_TOXCA</name>
<evidence type="ECO:0000256" key="4">
    <source>
        <dbReference type="ARBA" id="ARBA00019905"/>
    </source>
</evidence>
<dbReference type="AlphaFoldDB" id="A0A0B2W325"/>
<keyword evidence="8" id="KW-1185">Reference proteome</keyword>
<dbReference type="GO" id="GO:0004555">
    <property type="term" value="F:alpha,alpha-trehalase activity"/>
    <property type="evidence" value="ECO:0007669"/>
    <property type="project" value="UniProtKB-EC"/>
</dbReference>
<dbReference type="OrthoDB" id="3542292at2759"/>
<evidence type="ECO:0000313" key="8">
    <source>
        <dbReference type="Proteomes" id="UP000031036"/>
    </source>
</evidence>
<dbReference type="PANTHER" id="PTHR23403">
    <property type="entry name" value="TREHALASE"/>
    <property type="match status" value="1"/>
</dbReference>
<evidence type="ECO:0000256" key="3">
    <source>
        <dbReference type="ARBA" id="ARBA00012757"/>
    </source>
</evidence>
<evidence type="ECO:0000313" key="7">
    <source>
        <dbReference type="EMBL" id="KHN88007.1"/>
    </source>
</evidence>
<comment type="caution">
    <text evidence="7">The sequence shown here is derived from an EMBL/GenBank/DDBJ whole genome shotgun (WGS) entry which is preliminary data.</text>
</comment>
<dbReference type="InterPro" id="IPR008928">
    <property type="entry name" value="6-hairpin_glycosidase_sf"/>
</dbReference>
<sequence>MIIFESSARLIHTIIVIISYAVVFTTATSQRQISEDRENFDELKYPPTKEIPSIYYVIHTSAGLPENACNSSDSPASIIYCEGKLLHAVMMLHLYLDSKTFVDKPLKKSPKEVAEAFEKKFPDDIKYGDREVVRAFLDENFEKVGQELSECKLPDWQPRPPKLLAIRNRHLRKFALDINRIWSRLCRKMKKEVYDCLYETTRAMLGNFKHMIDEFGFVPNGGRIYYKRRSQPPFFIPMVLEYYKATKDKEFLASFLPTMQKVCEIVSCLLW</sequence>